<evidence type="ECO:0000313" key="3">
    <source>
        <dbReference type="Proteomes" id="UP000706926"/>
    </source>
</evidence>
<dbReference type="Gene3D" id="3.30.720.110">
    <property type="match status" value="1"/>
</dbReference>
<organism evidence="2 3">
    <name type="scientific">Paenibacillus lactis</name>
    <dbReference type="NCBI Taxonomy" id="228574"/>
    <lineage>
        <taxon>Bacteria</taxon>
        <taxon>Bacillati</taxon>
        <taxon>Bacillota</taxon>
        <taxon>Bacilli</taxon>
        <taxon>Bacillales</taxon>
        <taxon>Paenibacillaceae</taxon>
        <taxon>Paenibacillus</taxon>
    </lineage>
</organism>
<dbReference type="Proteomes" id="UP000706926">
    <property type="component" value="Unassembled WGS sequence"/>
</dbReference>
<dbReference type="GeneID" id="95406464"/>
<dbReference type="EMBL" id="JAGGKI010000014">
    <property type="protein sequence ID" value="MBP1895451.1"/>
    <property type="molecule type" value="Genomic_DNA"/>
</dbReference>
<dbReference type="PANTHER" id="PTHR34109">
    <property type="entry name" value="BNAUNNG04460D PROTEIN-RELATED"/>
    <property type="match status" value="1"/>
</dbReference>
<gene>
    <name evidence="2" type="ORF">J2Z18_004561</name>
</gene>
<sequence>MEQNKINHVKPVPEGYPTITPYMIIQNAGDAIAFYKKAFGAAESMRITDEDGKIHHAEIRIGSSPVMIVDEFQEFPYIRSPRALGGASVHLYLYVEDVDSLFEQAIAAGAQVLEPLKDHDDGDRRGGLTDPFGHVWWMASRINGDQEAELR</sequence>
<comment type="caution">
    <text evidence="2">The sequence shown here is derived from an EMBL/GenBank/DDBJ whole genome shotgun (WGS) entry which is preliminary data.</text>
</comment>
<feature type="domain" description="VOC" evidence="1">
    <location>
        <begin position="15"/>
        <end position="141"/>
    </location>
</feature>
<keyword evidence="3" id="KW-1185">Reference proteome</keyword>
<dbReference type="InterPro" id="IPR004360">
    <property type="entry name" value="Glyas_Fos-R_dOase_dom"/>
</dbReference>
<dbReference type="SUPFAM" id="SSF54593">
    <property type="entry name" value="Glyoxalase/Bleomycin resistance protein/Dihydroxybiphenyl dioxygenase"/>
    <property type="match status" value="1"/>
</dbReference>
<dbReference type="InterPro" id="IPR029068">
    <property type="entry name" value="Glyas_Bleomycin-R_OHBP_Dase"/>
</dbReference>
<accession>A0ABS4FGR3</accession>
<protein>
    <submittedName>
        <fullName evidence="2">PhnB protein</fullName>
    </submittedName>
</protein>
<dbReference type="CDD" id="cd07246">
    <property type="entry name" value="VOC_like"/>
    <property type="match status" value="1"/>
</dbReference>
<proteinExistence type="predicted"/>
<dbReference type="RefSeq" id="WP_007131137.1">
    <property type="nucleotide sequence ID" value="NZ_CP139098.1"/>
</dbReference>
<name>A0ABS4FGR3_9BACL</name>
<dbReference type="PANTHER" id="PTHR34109:SF1">
    <property type="entry name" value="VOC DOMAIN-CONTAINING PROTEIN"/>
    <property type="match status" value="1"/>
</dbReference>
<dbReference type="PROSITE" id="PS51819">
    <property type="entry name" value="VOC"/>
    <property type="match status" value="1"/>
</dbReference>
<dbReference type="Pfam" id="PF00903">
    <property type="entry name" value="Glyoxalase"/>
    <property type="match status" value="1"/>
</dbReference>
<evidence type="ECO:0000259" key="1">
    <source>
        <dbReference type="PROSITE" id="PS51819"/>
    </source>
</evidence>
<evidence type="ECO:0000313" key="2">
    <source>
        <dbReference type="EMBL" id="MBP1895451.1"/>
    </source>
</evidence>
<dbReference type="Gene3D" id="3.30.720.120">
    <property type="match status" value="1"/>
</dbReference>
<dbReference type="InterPro" id="IPR037523">
    <property type="entry name" value="VOC_core"/>
</dbReference>
<reference evidence="2 3" key="1">
    <citation type="submission" date="2021-03" db="EMBL/GenBank/DDBJ databases">
        <title>Genomic Encyclopedia of Type Strains, Phase IV (KMG-IV): sequencing the most valuable type-strain genomes for metagenomic binning, comparative biology and taxonomic classification.</title>
        <authorList>
            <person name="Goeker M."/>
        </authorList>
    </citation>
    <scope>NUCLEOTIDE SEQUENCE [LARGE SCALE GENOMIC DNA]</scope>
    <source>
        <strain evidence="2 3">DSM 15596</strain>
    </source>
</reference>